<dbReference type="AlphaFoldDB" id="A0A1B6CS06"/>
<organism evidence="1">
    <name type="scientific">Clastoptera arizonana</name>
    <name type="common">Arizona spittle bug</name>
    <dbReference type="NCBI Taxonomy" id="38151"/>
    <lineage>
        <taxon>Eukaryota</taxon>
        <taxon>Metazoa</taxon>
        <taxon>Ecdysozoa</taxon>
        <taxon>Arthropoda</taxon>
        <taxon>Hexapoda</taxon>
        <taxon>Insecta</taxon>
        <taxon>Pterygota</taxon>
        <taxon>Neoptera</taxon>
        <taxon>Paraneoptera</taxon>
        <taxon>Hemiptera</taxon>
        <taxon>Auchenorrhyncha</taxon>
        <taxon>Cercopoidea</taxon>
        <taxon>Clastopteridae</taxon>
        <taxon>Clastoptera</taxon>
    </lineage>
</organism>
<evidence type="ECO:0000313" key="1">
    <source>
        <dbReference type="EMBL" id="JAS16147.1"/>
    </source>
</evidence>
<dbReference type="InterPro" id="IPR027417">
    <property type="entry name" value="P-loop_NTPase"/>
</dbReference>
<proteinExistence type="predicted"/>
<name>A0A1B6CS06_9HEMI</name>
<feature type="non-terminal residue" evidence="1">
    <location>
        <position position="206"/>
    </location>
</feature>
<evidence type="ECO:0000313" key="2">
    <source>
        <dbReference type="EMBL" id="JAS32450.1"/>
    </source>
</evidence>
<dbReference type="EMBL" id="GEDC01004848">
    <property type="protein sequence ID" value="JAS32450.1"/>
    <property type="molecule type" value="Transcribed_RNA"/>
</dbReference>
<dbReference type="EMBL" id="GEDC01021151">
    <property type="protein sequence ID" value="JAS16147.1"/>
    <property type="molecule type" value="Transcribed_RNA"/>
</dbReference>
<accession>A0A1B6CS06</accession>
<reference evidence="1" key="1">
    <citation type="submission" date="2015-12" db="EMBL/GenBank/DDBJ databases">
        <title>De novo transcriptome assembly of four potential Pierce s Disease insect vectors from Arizona vineyards.</title>
        <authorList>
            <person name="Tassone E.E."/>
        </authorList>
    </citation>
    <scope>NUCLEOTIDE SEQUENCE</scope>
</reference>
<dbReference type="Gene3D" id="3.40.50.300">
    <property type="entry name" value="P-loop containing nucleotide triphosphate hydrolases"/>
    <property type="match status" value="1"/>
</dbReference>
<protein>
    <submittedName>
        <fullName evidence="1">Uncharacterized protein</fullName>
    </submittedName>
</protein>
<gene>
    <name evidence="1" type="ORF">g.1101</name>
    <name evidence="2" type="ORF">g.1102</name>
</gene>
<sequence>MNMSEIYIPITQRHPFIAVEGTHRDSRILLARELATYLQGIYLRTPPGSMDPVKNMFNNHRGMLRKAYYSLCMYASAHSVFHTWRNQPVVTSGYWLDQVAFSVGHRFTLENMPPRGDPIYEWPKDLLKPDLTFFINIPTIKFGHKPPNLFKPRFIEAFRRVDGVPVIEINSTGYYNKIFLQLRQHLKHVINVGDHETAVISSLMKT</sequence>